<proteinExistence type="predicted"/>
<organism evidence="1 2">
    <name type="scientific">Aromia moschata</name>
    <dbReference type="NCBI Taxonomy" id="1265417"/>
    <lineage>
        <taxon>Eukaryota</taxon>
        <taxon>Metazoa</taxon>
        <taxon>Ecdysozoa</taxon>
        <taxon>Arthropoda</taxon>
        <taxon>Hexapoda</taxon>
        <taxon>Insecta</taxon>
        <taxon>Pterygota</taxon>
        <taxon>Neoptera</taxon>
        <taxon>Endopterygota</taxon>
        <taxon>Coleoptera</taxon>
        <taxon>Polyphaga</taxon>
        <taxon>Cucujiformia</taxon>
        <taxon>Chrysomeloidea</taxon>
        <taxon>Cerambycidae</taxon>
        <taxon>Cerambycinae</taxon>
        <taxon>Callichromatini</taxon>
        <taxon>Aromia</taxon>
    </lineage>
</organism>
<gene>
    <name evidence="1" type="ORF">NQ318_006924</name>
</gene>
<evidence type="ECO:0000313" key="1">
    <source>
        <dbReference type="EMBL" id="KAJ8952559.1"/>
    </source>
</evidence>
<sequence>MEKKFLTEVLQSEKKVFHFNTNIRNSLNKLKMQKNLKKDTLTTKKIEKIWRAKDWRCEKLIARVKPMNFMT</sequence>
<comment type="caution">
    <text evidence="1">The sequence shown here is derived from an EMBL/GenBank/DDBJ whole genome shotgun (WGS) entry which is preliminary data.</text>
</comment>
<dbReference type="Proteomes" id="UP001162162">
    <property type="component" value="Unassembled WGS sequence"/>
</dbReference>
<protein>
    <recommendedName>
        <fullName evidence="3">Ribosomal protein L29</fullName>
    </recommendedName>
</protein>
<evidence type="ECO:0008006" key="3">
    <source>
        <dbReference type="Google" id="ProtNLM"/>
    </source>
</evidence>
<evidence type="ECO:0000313" key="2">
    <source>
        <dbReference type="Proteomes" id="UP001162162"/>
    </source>
</evidence>
<dbReference type="EMBL" id="JAPWTK010000067">
    <property type="protein sequence ID" value="KAJ8952559.1"/>
    <property type="molecule type" value="Genomic_DNA"/>
</dbReference>
<keyword evidence="2" id="KW-1185">Reference proteome</keyword>
<accession>A0AAV8YMR0</accession>
<reference evidence="1" key="1">
    <citation type="journal article" date="2023" name="Insect Mol. Biol.">
        <title>Genome sequencing provides insights into the evolution of gene families encoding plant cell wall-degrading enzymes in longhorned beetles.</title>
        <authorList>
            <person name="Shin N.R."/>
            <person name="Okamura Y."/>
            <person name="Kirsch R."/>
            <person name="Pauchet Y."/>
        </authorList>
    </citation>
    <scope>NUCLEOTIDE SEQUENCE</scope>
    <source>
        <strain evidence="1">AMC_N1</strain>
    </source>
</reference>
<dbReference type="AlphaFoldDB" id="A0AAV8YMR0"/>
<name>A0AAV8YMR0_9CUCU</name>